<evidence type="ECO:0000256" key="9">
    <source>
        <dbReference type="ARBA" id="ARBA00024185"/>
    </source>
</evidence>
<proteinExistence type="inferred from homology"/>
<feature type="transmembrane region" description="Helical" evidence="17">
    <location>
        <begin position="396"/>
        <end position="420"/>
    </location>
</feature>
<dbReference type="FunFam" id="1.20.1250.20:FF:000059">
    <property type="entry name" value="Solute carrier family 17 member 9"/>
    <property type="match status" value="1"/>
</dbReference>
<feature type="transmembrane region" description="Helical" evidence="17">
    <location>
        <begin position="206"/>
        <end position="226"/>
    </location>
</feature>
<dbReference type="InterPro" id="IPR020846">
    <property type="entry name" value="MFS_dom"/>
</dbReference>
<keyword evidence="19" id="KW-1185">Reference proteome</keyword>
<protein>
    <recommendedName>
        <fullName evidence="14">Voltage-gated purine nucleotide uniporter SLC17A9</fullName>
    </recommendedName>
    <alternativeName>
        <fullName evidence="16">Solute carrier family 17 member 9</fullName>
    </alternativeName>
    <alternativeName>
        <fullName evidence="15">Vesicular nucleotide transporter</fullName>
    </alternativeName>
</protein>
<evidence type="ECO:0000256" key="13">
    <source>
        <dbReference type="ARBA" id="ARBA00056522"/>
    </source>
</evidence>
<evidence type="ECO:0000256" key="6">
    <source>
        <dbReference type="ARBA" id="ARBA00023136"/>
    </source>
</evidence>
<evidence type="ECO:0000256" key="3">
    <source>
        <dbReference type="ARBA" id="ARBA00022448"/>
    </source>
</evidence>
<evidence type="ECO:0000256" key="15">
    <source>
        <dbReference type="ARBA" id="ARBA00079665"/>
    </source>
</evidence>
<name>A0A6P8SJ97_GEOSA</name>
<feature type="transmembrane region" description="Helical" evidence="17">
    <location>
        <begin position="302"/>
        <end position="327"/>
    </location>
</feature>
<comment type="catalytic activity">
    <reaction evidence="12">
        <text>ADP(in) = ADP(out)</text>
        <dbReference type="Rhea" id="RHEA:75783"/>
        <dbReference type="ChEBI" id="CHEBI:456216"/>
    </reaction>
</comment>
<comment type="similarity">
    <text evidence="2">Belongs to the major facilitator superfamily. Sodium/anion cotransporter family.</text>
</comment>
<dbReference type="Proteomes" id="UP000515159">
    <property type="component" value="Chromosome 11"/>
</dbReference>
<evidence type="ECO:0000313" key="19">
    <source>
        <dbReference type="Proteomes" id="UP000515159"/>
    </source>
</evidence>
<evidence type="ECO:0000256" key="16">
    <source>
        <dbReference type="ARBA" id="ARBA00079853"/>
    </source>
</evidence>
<evidence type="ECO:0000256" key="8">
    <source>
        <dbReference type="ARBA" id="ARBA00023329"/>
    </source>
</evidence>
<feature type="transmembrane region" description="Helical" evidence="17">
    <location>
        <begin position="178"/>
        <end position="200"/>
    </location>
</feature>
<keyword evidence="7" id="KW-0458">Lysosome</keyword>
<dbReference type="FunFam" id="1.20.1250.20:FF:000150">
    <property type="entry name" value="Solute carrier family 17 member 9"/>
    <property type="match status" value="1"/>
</dbReference>
<keyword evidence="4 17" id="KW-0812">Transmembrane</keyword>
<evidence type="ECO:0000256" key="17">
    <source>
        <dbReference type="SAM" id="Phobius"/>
    </source>
</evidence>
<dbReference type="SUPFAM" id="SSF103473">
    <property type="entry name" value="MFS general substrate transporter"/>
    <property type="match status" value="1"/>
</dbReference>
<evidence type="ECO:0000256" key="1">
    <source>
        <dbReference type="ARBA" id="ARBA00004155"/>
    </source>
</evidence>
<dbReference type="KEGG" id="gsh:117368911"/>
<feature type="transmembrane region" description="Helical" evidence="17">
    <location>
        <begin position="339"/>
        <end position="358"/>
    </location>
</feature>
<dbReference type="GO" id="GO:0072530">
    <property type="term" value="P:purine-containing compound transmembrane transport"/>
    <property type="evidence" value="ECO:0007669"/>
    <property type="project" value="UniProtKB-ARBA"/>
</dbReference>
<evidence type="ECO:0000256" key="2">
    <source>
        <dbReference type="ARBA" id="ARBA00008586"/>
    </source>
</evidence>
<feature type="transmembrane region" description="Helical" evidence="17">
    <location>
        <begin position="54"/>
        <end position="77"/>
    </location>
</feature>
<feature type="transmembrane region" description="Helical" evidence="17">
    <location>
        <begin position="426"/>
        <end position="448"/>
    </location>
</feature>
<dbReference type="InterPro" id="IPR044777">
    <property type="entry name" value="SLC17A9-like"/>
</dbReference>
<dbReference type="OrthoDB" id="2985014at2759"/>
<dbReference type="GO" id="GO:1904669">
    <property type="term" value="P:ATP export"/>
    <property type="evidence" value="ECO:0007669"/>
    <property type="project" value="UniProtKB-ARBA"/>
</dbReference>
<dbReference type="Pfam" id="PF07690">
    <property type="entry name" value="MFS_1"/>
    <property type="match status" value="1"/>
</dbReference>
<keyword evidence="6 17" id="KW-0472">Membrane</keyword>
<dbReference type="GO" id="GO:0042584">
    <property type="term" value="C:chromaffin granule membrane"/>
    <property type="evidence" value="ECO:0007669"/>
    <property type="project" value="UniProtKB-SubCell"/>
</dbReference>
<dbReference type="InterPro" id="IPR050382">
    <property type="entry name" value="MFS_Na/Anion_cotransporter"/>
</dbReference>
<evidence type="ECO:0000256" key="4">
    <source>
        <dbReference type="ARBA" id="ARBA00022692"/>
    </source>
</evidence>
<comment type="subcellular location">
    <subcellularLocation>
        <location evidence="9">Cytoplasmic vesicle</location>
        <location evidence="9">Secretory vesicle</location>
        <location evidence="9">Chromaffin granule membrane</location>
        <topology evidence="9">Multi-pass membrane protein</topology>
    </subcellularLocation>
    <subcellularLocation>
        <location evidence="1">Lysosome membrane</location>
        <topology evidence="1">Multi-pass membrane protein</topology>
    </subcellularLocation>
</comment>
<feature type="domain" description="Major facilitator superfamily (MFS) profile" evidence="18">
    <location>
        <begin position="52"/>
        <end position="452"/>
    </location>
</feature>
<dbReference type="GeneID" id="117368911"/>
<dbReference type="GO" id="GO:0005765">
    <property type="term" value="C:lysosomal membrane"/>
    <property type="evidence" value="ECO:0007669"/>
    <property type="project" value="UniProtKB-SubCell"/>
</dbReference>
<dbReference type="Gene3D" id="1.20.1250.20">
    <property type="entry name" value="MFS general substrate transporter like domains"/>
    <property type="match status" value="2"/>
</dbReference>
<sequence length="464" mass="51134">MASDDPKSGEQVSGSDVLVFPHQQCQVAQDSSPKQMGANVDACWSRSEARVWTLMLLLGTCLLYCTRVTMPICAVTMSEHFSWNKKQSGIALGSFFWGYCLTQVIGGHLSDKVGGEKILLLSASAGGLITTITPLVTHMTSVPLLFLTSLRFLMGLVQGVHFPALVSLFSRKVRENERAFICCTVGSGSQIGSLVIGGVGSFLLDWYGWESVFYFAGLCTLFWVYWMHRHLLSEKEHTISLEDLTKSLFHFKQTHIPWKRLFKKASVWAVILAQFSVASTFFTLVCWLPTFFKETFPESKGWVFNVVPWLVAIPASIFSGILSDHLTSLGFQTVSVRKLMQIIGMGASSFFILCLSQTTTFRKAILFVSASIGLQTFNHSGILVNVQDLAPSCAGFLYGVANTGGAILGVILVYLSGYFIDTMGSWTPVFHLVIVVNVVGLCIFLLFAEARRVDIDPTCATRDL</sequence>
<feature type="transmembrane region" description="Helical" evidence="17">
    <location>
        <begin position="118"/>
        <end position="136"/>
    </location>
</feature>
<dbReference type="InterPro" id="IPR011701">
    <property type="entry name" value="MFS"/>
</dbReference>
<dbReference type="PANTHER" id="PTHR11662">
    <property type="entry name" value="SOLUTE CARRIER FAMILY 17"/>
    <property type="match status" value="1"/>
</dbReference>
<feature type="transmembrane region" description="Helical" evidence="17">
    <location>
        <begin position="364"/>
        <end position="384"/>
    </location>
</feature>
<keyword evidence="8" id="KW-0968">Cytoplasmic vesicle</keyword>
<evidence type="ECO:0000256" key="10">
    <source>
        <dbReference type="ARBA" id="ARBA00036284"/>
    </source>
</evidence>
<evidence type="ECO:0000256" key="12">
    <source>
        <dbReference type="ARBA" id="ARBA00051849"/>
    </source>
</evidence>
<keyword evidence="5 17" id="KW-1133">Transmembrane helix</keyword>
<comment type="catalytic activity">
    <reaction evidence="11">
        <text>ATP(in) = ATP(out)</text>
        <dbReference type="Rhea" id="RHEA:75687"/>
        <dbReference type="ChEBI" id="CHEBI:30616"/>
    </reaction>
</comment>
<dbReference type="PANTHER" id="PTHR11662:SF279">
    <property type="entry name" value="VOLTAGE-GATED PURINE NUCLEOTIDE UNIPORTER SLC17A9"/>
    <property type="match status" value="1"/>
</dbReference>
<reference evidence="20" key="1">
    <citation type="submission" date="2025-08" db="UniProtKB">
        <authorList>
            <consortium name="RefSeq"/>
        </authorList>
    </citation>
    <scope>IDENTIFICATION</scope>
</reference>
<evidence type="ECO:0000256" key="11">
    <source>
        <dbReference type="ARBA" id="ARBA00044897"/>
    </source>
</evidence>
<comment type="catalytic activity">
    <reaction evidence="10">
        <text>GTP(in) = GTP(out)</text>
        <dbReference type="Rhea" id="RHEA:75787"/>
        <dbReference type="ChEBI" id="CHEBI:37565"/>
    </reaction>
</comment>
<dbReference type="CTD" id="63910"/>
<evidence type="ECO:0000256" key="5">
    <source>
        <dbReference type="ARBA" id="ARBA00022989"/>
    </source>
</evidence>
<dbReference type="InterPro" id="IPR036259">
    <property type="entry name" value="MFS_trans_sf"/>
</dbReference>
<dbReference type="GO" id="GO:0160042">
    <property type="term" value="F:purine nucleotide uniporter activity"/>
    <property type="evidence" value="ECO:0007669"/>
    <property type="project" value="UniProtKB-ARBA"/>
</dbReference>
<evidence type="ECO:0000313" key="20">
    <source>
        <dbReference type="RefSeq" id="XP_033818567.1"/>
    </source>
</evidence>
<keyword evidence="3" id="KW-0813">Transport</keyword>
<feature type="transmembrane region" description="Helical" evidence="17">
    <location>
        <begin position="267"/>
        <end position="290"/>
    </location>
</feature>
<feature type="transmembrane region" description="Helical" evidence="17">
    <location>
        <begin position="89"/>
        <end position="106"/>
    </location>
</feature>
<dbReference type="AlphaFoldDB" id="A0A6P8SJ97"/>
<evidence type="ECO:0000259" key="18">
    <source>
        <dbReference type="PROSITE" id="PS50850"/>
    </source>
</evidence>
<dbReference type="CDD" id="cd17380">
    <property type="entry name" value="MFS_SLC17A9_like"/>
    <property type="match status" value="1"/>
</dbReference>
<organism evidence="19 20">
    <name type="scientific">Geotrypetes seraphini</name>
    <name type="common">Gaboon caecilian</name>
    <name type="synonym">Caecilia seraphini</name>
    <dbReference type="NCBI Taxonomy" id="260995"/>
    <lineage>
        <taxon>Eukaryota</taxon>
        <taxon>Metazoa</taxon>
        <taxon>Chordata</taxon>
        <taxon>Craniata</taxon>
        <taxon>Vertebrata</taxon>
        <taxon>Euteleostomi</taxon>
        <taxon>Amphibia</taxon>
        <taxon>Gymnophiona</taxon>
        <taxon>Geotrypetes</taxon>
    </lineage>
</organism>
<evidence type="ECO:0000256" key="7">
    <source>
        <dbReference type="ARBA" id="ARBA00023228"/>
    </source>
</evidence>
<accession>A0A6P8SJ97</accession>
<comment type="function">
    <text evidence="13">Voltage-gated ATP nucleotide uniporter that can also transport the purine nucleotides ADP and GTP. Uses the membrane potential as the driving force to control ATP accumulation in lysosomes and secretory vesicles. By controlling ATP storage in lysosomes, regulates ATP-dependent proteins of these organelles. Also indirectly regulates the exocytosis of ATP through its import into lysosomes in astrocytes and secretory vesicles such as adrenal chromaffin granules, mucin granules and synaptic vesicles.</text>
</comment>
<evidence type="ECO:0000256" key="14">
    <source>
        <dbReference type="ARBA" id="ARBA00074107"/>
    </source>
</evidence>
<dbReference type="FunCoup" id="A0A6P8SJ97">
    <property type="interactions" value="46"/>
</dbReference>
<feature type="transmembrane region" description="Helical" evidence="17">
    <location>
        <begin position="142"/>
        <end position="166"/>
    </location>
</feature>
<dbReference type="PROSITE" id="PS50850">
    <property type="entry name" value="MFS"/>
    <property type="match status" value="1"/>
</dbReference>
<dbReference type="InParanoid" id="A0A6P8SJ97"/>
<dbReference type="RefSeq" id="XP_033818567.1">
    <property type="nucleotide sequence ID" value="XM_033962676.1"/>
</dbReference>
<gene>
    <name evidence="20" type="primary">SLC17A9</name>
</gene>